<dbReference type="PANTHER" id="PTHR31169:SF33">
    <property type="entry name" value="CELL DIVISION CYCLE-ASSOCIATED 7-LIKE PROTEIN"/>
    <property type="match status" value="1"/>
</dbReference>
<feature type="compositionally biased region" description="Basic residues" evidence="10">
    <location>
        <begin position="84"/>
        <end position="97"/>
    </location>
</feature>
<feature type="compositionally biased region" description="Acidic residues" evidence="10">
    <location>
        <begin position="21"/>
        <end position="39"/>
    </location>
</feature>
<evidence type="ECO:0000256" key="4">
    <source>
        <dbReference type="ARBA" id="ARBA00022499"/>
    </source>
</evidence>
<evidence type="ECO:0000256" key="9">
    <source>
        <dbReference type="ARBA" id="ARBA00023242"/>
    </source>
</evidence>
<feature type="compositionally biased region" description="Acidic residues" evidence="10">
    <location>
        <begin position="134"/>
        <end position="144"/>
    </location>
</feature>
<feature type="compositionally biased region" description="Basic and acidic residues" evidence="10">
    <location>
        <begin position="48"/>
        <end position="71"/>
    </location>
</feature>
<evidence type="ECO:0000256" key="2">
    <source>
        <dbReference type="ARBA" id="ARBA00004496"/>
    </source>
</evidence>
<dbReference type="EMBL" id="JASCZI010242348">
    <property type="protein sequence ID" value="MED6210744.1"/>
    <property type="molecule type" value="Genomic_DNA"/>
</dbReference>
<evidence type="ECO:0000256" key="6">
    <source>
        <dbReference type="ARBA" id="ARBA00022843"/>
    </source>
</evidence>
<evidence type="ECO:0000256" key="7">
    <source>
        <dbReference type="ARBA" id="ARBA00023015"/>
    </source>
</evidence>
<dbReference type="InterPro" id="IPR040221">
    <property type="entry name" value="CDCA7/CDA7L"/>
</dbReference>
<feature type="compositionally biased region" description="Basic and acidic residues" evidence="10">
    <location>
        <begin position="120"/>
        <end position="133"/>
    </location>
</feature>
<name>A0ABU6YL89_9FABA</name>
<keyword evidence="6" id="KW-0832">Ubl conjugation</keyword>
<organism evidence="12 13">
    <name type="scientific">Stylosanthes scabra</name>
    <dbReference type="NCBI Taxonomy" id="79078"/>
    <lineage>
        <taxon>Eukaryota</taxon>
        <taxon>Viridiplantae</taxon>
        <taxon>Streptophyta</taxon>
        <taxon>Embryophyta</taxon>
        <taxon>Tracheophyta</taxon>
        <taxon>Spermatophyta</taxon>
        <taxon>Magnoliopsida</taxon>
        <taxon>eudicotyledons</taxon>
        <taxon>Gunneridae</taxon>
        <taxon>Pentapetalae</taxon>
        <taxon>rosids</taxon>
        <taxon>fabids</taxon>
        <taxon>Fabales</taxon>
        <taxon>Fabaceae</taxon>
        <taxon>Papilionoideae</taxon>
        <taxon>50 kb inversion clade</taxon>
        <taxon>dalbergioids sensu lato</taxon>
        <taxon>Dalbergieae</taxon>
        <taxon>Pterocarpus clade</taxon>
        <taxon>Stylosanthes</taxon>
    </lineage>
</organism>
<keyword evidence="4" id="KW-1017">Isopeptide bond</keyword>
<feature type="domain" description="Zinc-finger" evidence="11">
    <location>
        <begin position="184"/>
        <end position="280"/>
    </location>
</feature>
<dbReference type="InterPro" id="IPR018866">
    <property type="entry name" value="Znf-4CXXC_R1"/>
</dbReference>
<evidence type="ECO:0000313" key="12">
    <source>
        <dbReference type="EMBL" id="MED6210744.1"/>
    </source>
</evidence>
<dbReference type="Pfam" id="PF10497">
    <property type="entry name" value="zf-4CXXC_R1"/>
    <property type="match status" value="1"/>
</dbReference>
<sequence length="325" mass="37223">MATRPRTRSAKKTEQVSAEVVDIETENDTEAEAEEEEGEGGSSKRLRKNEEPSEYEQIRDQRMRENKERMQKLGLLNLSQNLKTLHKNKNPRSKPQKKITQSPTRRSSRIMTLAPVSYAEPKKVREKKDSSSKDEDDDDEDEIFIPEGENPESYTEEQVKLLGDSDTVWELGVDGFDEDGYRMYDSIKGETCHQCRQKTLCQHTSCNKCELPQGQLCGDCLYTRYGENLLEVNENPKWTCPSCRGICNCSRCRKANGWMPTGNIYRKVSKLGFKSVAHYLIQTRCTEKSLEEVSAAESVAEEISQSSTDRNQNRAVVTRRSLRSR</sequence>
<keyword evidence="8" id="KW-0804">Transcription</keyword>
<keyword evidence="9" id="KW-0539">Nucleus</keyword>
<keyword evidence="5" id="KW-0597">Phosphoprotein</keyword>
<evidence type="ECO:0000256" key="1">
    <source>
        <dbReference type="ARBA" id="ARBA00004123"/>
    </source>
</evidence>
<reference evidence="12 13" key="1">
    <citation type="journal article" date="2023" name="Plants (Basel)">
        <title>Bridging the Gap: Combining Genomics and Transcriptomics Approaches to Understand Stylosanthes scabra, an Orphan Legume from the Brazilian Caatinga.</title>
        <authorList>
            <person name="Ferreira-Neto J.R.C."/>
            <person name="da Silva M.D."/>
            <person name="Binneck E."/>
            <person name="de Melo N.F."/>
            <person name="da Silva R.H."/>
            <person name="de Melo A.L.T.M."/>
            <person name="Pandolfi V."/>
            <person name="Bustamante F.O."/>
            <person name="Brasileiro-Vidal A.C."/>
            <person name="Benko-Iseppon A.M."/>
        </authorList>
    </citation>
    <scope>NUCLEOTIDE SEQUENCE [LARGE SCALE GENOMIC DNA]</scope>
    <source>
        <tissue evidence="12">Leaves</tissue>
    </source>
</reference>
<feature type="region of interest" description="Disordered" evidence="10">
    <location>
        <begin position="301"/>
        <end position="325"/>
    </location>
</feature>
<feature type="compositionally biased region" description="Basic residues" evidence="10">
    <location>
        <begin position="1"/>
        <end position="10"/>
    </location>
</feature>
<comment type="caution">
    <text evidence="12">The sequence shown here is derived from an EMBL/GenBank/DDBJ whole genome shotgun (WGS) entry which is preliminary data.</text>
</comment>
<dbReference type="Proteomes" id="UP001341840">
    <property type="component" value="Unassembled WGS sequence"/>
</dbReference>
<comment type="subcellular location">
    <subcellularLocation>
        <location evidence="2">Cytoplasm</location>
    </subcellularLocation>
    <subcellularLocation>
        <location evidence="1">Nucleus</location>
    </subcellularLocation>
</comment>
<gene>
    <name evidence="12" type="ORF">PIB30_067019</name>
</gene>
<evidence type="ECO:0000259" key="11">
    <source>
        <dbReference type="Pfam" id="PF10497"/>
    </source>
</evidence>
<dbReference type="PANTHER" id="PTHR31169">
    <property type="entry name" value="OS05G0300700 PROTEIN"/>
    <property type="match status" value="1"/>
</dbReference>
<evidence type="ECO:0000256" key="8">
    <source>
        <dbReference type="ARBA" id="ARBA00023163"/>
    </source>
</evidence>
<evidence type="ECO:0000256" key="3">
    <source>
        <dbReference type="ARBA" id="ARBA00022490"/>
    </source>
</evidence>
<evidence type="ECO:0000256" key="10">
    <source>
        <dbReference type="SAM" id="MobiDB-lite"/>
    </source>
</evidence>
<protein>
    <recommendedName>
        <fullName evidence="11">Zinc-finger domain-containing protein</fullName>
    </recommendedName>
</protein>
<keyword evidence="7" id="KW-0805">Transcription regulation</keyword>
<evidence type="ECO:0000256" key="5">
    <source>
        <dbReference type="ARBA" id="ARBA00022553"/>
    </source>
</evidence>
<accession>A0ABU6YL89</accession>
<feature type="region of interest" description="Disordered" evidence="10">
    <location>
        <begin position="1"/>
        <end position="155"/>
    </location>
</feature>
<proteinExistence type="predicted"/>
<evidence type="ECO:0000313" key="13">
    <source>
        <dbReference type="Proteomes" id="UP001341840"/>
    </source>
</evidence>
<keyword evidence="3" id="KW-0963">Cytoplasm</keyword>
<keyword evidence="13" id="KW-1185">Reference proteome</keyword>